<evidence type="ECO:0000259" key="3">
    <source>
        <dbReference type="PROSITE" id="PS50157"/>
    </source>
</evidence>
<evidence type="ECO:0000313" key="5">
    <source>
        <dbReference type="Proteomes" id="UP001432322"/>
    </source>
</evidence>
<evidence type="ECO:0000256" key="1">
    <source>
        <dbReference type="PROSITE-ProRule" id="PRU00042"/>
    </source>
</evidence>
<sequence>LFGTISTVTMSSPEDRKERMTNIVKCIDALSKVENSPICRASTLMAKIVMNLEDTDGMAVDDSLVRSLASHVNGDHHSNIDGMAVNHMAKLFLHFLEGVSSRSAVLSLPSVAALRPLPPLFFSMDEGKNENGEMSLDELPGTSGGEGGRRPKVESPSEMDLLLGLGMGSDSLPFTLPSTSRRSPSREEESEPSAVKRIRLERAMRETDSMSARTCPYCGRVFTSYLEVESHATAAHPSERSEVYGCSDCGLSCVSVKTLLTHWDKHRDCPRGRLVVRTPNEAAEIRGDQEKKPIFACGSCEKKFVSRIGVKYHVKNVCKGAEIIKLPPREPGGYGNEWNEIDPGSVRSNESDS</sequence>
<evidence type="ECO:0000313" key="4">
    <source>
        <dbReference type="EMBL" id="GMT30696.1"/>
    </source>
</evidence>
<feature type="region of interest" description="Disordered" evidence="2">
    <location>
        <begin position="329"/>
        <end position="353"/>
    </location>
</feature>
<feature type="compositionally biased region" description="Low complexity" evidence="2">
    <location>
        <begin position="169"/>
        <end position="182"/>
    </location>
</feature>
<dbReference type="PROSITE" id="PS50157">
    <property type="entry name" value="ZINC_FINGER_C2H2_2"/>
    <property type="match status" value="1"/>
</dbReference>
<keyword evidence="1" id="KW-0862">Zinc</keyword>
<comment type="caution">
    <text evidence="4">The sequence shown here is derived from an EMBL/GenBank/DDBJ whole genome shotgun (WGS) entry which is preliminary data.</text>
</comment>
<dbReference type="AlphaFoldDB" id="A0AAV5WIF7"/>
<dbReference type="PROSITE" id="PS00028">
    <property type="entry name" value="ZINC_FINGER_C2H2_1"/>
    <property type="match status" value="2"/>
</dbReference>
<name>A0AAV5WIF7_9BILA</name>
<protein>
    <recommendedName>
        <fullName evidence="3">C2H2-type domain-containing protein</fullName>
    </recommendedName>
</protein>
<dbReference type="Gene3D" id="3.30.160.60">
    <property type="entry name" value="Classic Zinc Finger"/>
    <property type="match status" value="1"/>
</dbReference>
<feature type="domain" description="C2H2-type" evidence="3">
    <location>
        <begin position="213"/>
        <end position="241"/>
    </location>
</feature>
<dbReference type="InterPro" id="IPR036236">
    <property type="entry name" value="Znf_C2H2_sf"/>
</dbReference>
<keyword evidence="5" id="KW-1185">Reference proteome</keyword>
<feature type="region of interest" description="Disordered" evidence="2">
    <location>
        <begin position="125"/>
        <end position="154"/>
    </location>
</feature>
<organism evidence="4 5">
    <name type="scientific">Pristionchus fissidentatus</name>
    <dbReference type="NCBI Taxonomy" id="1538716"/>
    <lineage>
        <taxon>Eukaryota</taxon>
        <taxon>Metazoa</taxon>
        <taxon>Ecdysozoa</taxon>
        <taxon>Nematoda</taxon>
        <taxon>Chromadorea</taxon>
        <taxon>Rhabditida</taxon>
        <taxon>Rhabditina</taxon>
        <taxon>Diplogasteromorpha</taxon>
        <taxon>Diplogasteroidea</taxon>
        <taxon>Neodiplogasteridae</taxon>
        <taxon>Pristionchus</taxon>
    </lineage>
</organism>
<keyword evidence="1" id="KW-0479">Metal-binding</keyword>
<dbReference type="EMBL" id="BTSY01000005">
    <property type="protein sequence ID" value="GMT30696.1"/>
    <property type="molecule type" value="Genomic_DNA"/>
</dbReference>
<dbReference type="SMART" id="SM00355">
    <property type="entry name" value="ZnF_C2H2"/>
    <property type="match status" value="3"/>
</dbReference>
<gene>
    <name evidence="4" type="ORF">PFISCL1PPCAC_21993</name>
</gene>
<feature type="region of interest" description="Disordered" evidence="2">
    <location>
        <begin position="169"/>
        <end position="195"/>
    </location>
</feature>
<proteinExistence type="predicted"/>
<dbReference type="Proteomes" id="UP001432322">
    <property type="component" value="Unassembled WGS sequence"/>
</dbReference>
<evidence type="ECO:0000256" key="2">
    <source>
        <dbReference type="SAM" id="MobiDB-lite"/>
    </source>
</evidence>
<keyword evidence="1" id="KW-0863">Zinc-finger</keyword>
<dbReference type="InterPro" id="IPR013087">
    <property type="entry name" value="Znf_C2H2_type"/>
</dbReference>
<reference evidence="4" key="1">
    <citation type="submission" date="2023-10" db="EMBL/GenBank/DDBJ databases">
        <title>Genome assembly of Pristionchus species.</title>
        <authorList>
            <person name="Yoshida K."/>
            <person name="Sommer R.J."/>
        </authorList>
    </citation>
    <scope>NUCLEOTIDE SEQUENCE</scope>
    <source>
        <strain evidence="4">RS5133</strain>
    </source>
</reference>
<feature type="non-terminal residue" evidence="4">
    <location>
        <position position="1"/>
    </location>
</feature>
<dbReference type="GO" id="GO:0008270">
    <property type="term" value="F:zinc ion binding"/>
    <property type="evidence" value="ECO:0007669"/>
    <property type="project" value="UniProtKB-KW"/>
</dbReference>
<dbReference type="SUPFAM" id="SSF57667">
    <property type="entry name" value="beta-beta-alpha zinc fingers"/>
    <property type="match status" value="1"/>
</dbReference>
<accession>A0AAV5WIF7</accession>